<dbReference type="PANTHER" id="PTHR46072:SF2">
    <property type="entry name" value="AMIDASE (EUROFUNG)"/>
    <property type="match status" value="1"/>
</dbReference>
<reference evidence="3" key="1">
    <citation type="journal article" date="2017" name="Genome Biol.">
        <title>Comparative genomics reveals high biological diversity and specific adaptations in the industrially and medically important fungal genus Aspergillus.</title>
        <authorList>
            <person name="de Vries R.P."/>
            <person name="Riley R."/>
            <person name="Wiebenga A."/>
            <person name="Aguilar-Osorio G."/>
            <person name="Amillis S."/>
            <person name="Uchima C.A."/>
            <person name="Anderluh G."/>
            <person name="Asadollahi M."/>
            <person name="Askin M."/>
            <person name="Barry K."/>
            <person name="Battaglia E."/>
            <person name="Bayram O."/>
            <person name="Benocci T."/>
            <person name="Braus-Stromeyer S.A."/>
            <person name="Caldana C."/>
            <person name="Canovas D."/>
            <person name="Cerqueira G.C."/>
            <person name="Chen F."/>
            <person name="Chen W."/>
            <person name="Choi C."/>
            <person name="Clum A."/>
            <person name="Dos Santos R.A."/>
            <person name="Damasio A.R."/>
            <person name="Diallinas G."/>
            <person name="Emri T."/>
            <person name="Fekete E."/>
            <person name="Flipphi M."/>
            <person name="Freyberg S."/>
            <person name="Gallo A."/>
            <person name="Gournas C."/>
            <person name="Habgood R."/>
            <person name="Hainaut M."/>
            <person name="Harispe M.L."/>
            <person name="Henrissat B."/>
            <person name="Hilden K.S."/>
            <person name="Hope R."/>
            <person name="Hossain A."/>
            <person name="Karabika E."/>
            <person name="Karaffa L."/>
            <person name="Karanyi Z."/>
            <person name="Krasevec N."/>
            <person name="Kuo A."/>
            <person name="Kusch H."/>
            <person name="LaButti K."/>
            <person name="Lagendijk E.L."/>
            <person name="Lapidus A."/>
            <person name="Levasseur A."/>
            <person name="Lindquist E."/>
            <person name="Lipzen A."/>
            <person name="Logrieco A.F."/>
            <person name="MacCabe A."/>
            <person name="Maekelae M.R."/>
            <person name="Malavazi I."/>
            <person name="Melin P."/>
            <person name="Meyer V."/>
            <person name="Mielnichuk N."/>
            <person name="Miskei M."/>
            <person name="Molnar A.P."/>
            <person name="Mule G."/>
            <person name="Ngan C.Y."/>
            <person name="Orejas M."/>
            <person name="Orosz E."/>
            <person name="Ouedraogo J.P."/>
            <person name="Overkamp K.M."/>
            <person name="Park H.-S."/>
            <person name="Perrone G."/>
            <person name="Piumi F."/>
            <person name="Punt P.J."/>
            <person name="Ram A.F."/>
            <person name="Ramon A."/>
            <person name="Rauscher S."/>
            <person name="Record E."/>
            <person name="Riano-Pachon D.M."/>
            <person name="Robert V."/>
            <person name="Roehrig J."/>
            <person name="Ruller R."/>
            <person name="Salamov A."/>
            <person name="Salih N.S."/>
            <person name="Samson R.A."/>
            <person name="Sandor E."/>
            <person name="Sanguinetti M."/>
            <person name="Schuetze T."/>
            <person name="Sepcic K."/>
            <person name="Shelest E."/>
            <person name="Sherlock G."/>
            <person name="Sophianopoulou V."/>
            <person name="Squina F.M."/>
            <person name="Sun H."/>
            <person name="Susca A."/>
            <person name="Todd R.B."/>
            <person name="Tsang A."/>
            <person name="Unkles S.E."/>
            <person name="van de Wiele N."/>
            <person name="van Rossen-Uffink D."/>
            <person name="Oliveira J.V."/>
            <person name="Vesth T.C."/>
            <person name="Visser J."/>
            <person name="Yu J.-H."/>
            <person name="Zhou M."/>
            <person name="Andersen M.R."/>
            <person name="Archer D.B."/>
            <person name="Baker S.E."/>
            <person name="Benoit I."/>
            <person name="Brakhage A.A."/>
            <person name="Braus G.H."/>
            <person name="Fischer R."/>
            <person name="Frisvad J.C."/>
            <person name="Goldman G.H."/>
            <person name="Houbraken J."/>
            <person name="Oakley B."/>
            <person name="Pocsi I."/>
            <person name="Scazzocchio C."/>
            <person name="Seiboth B."/>
            <person name="vanKuyk P.A."/>
            <person name="Wortman J."/>
            <person name="Dyer P.S."/>
            <person name="Grigoriev I.V."/>
        </authorList>
    </citation>
    <scope>NUCLEOTIDE SEQUENCE [LARGE SCALE GENOMIC DNA]</scope>
    <source>
        <strain evidence="3">CBS 106.47</strain>
    </source>
</reference>
<accession>A0A1M3TDL1</accession>
<dbReference type="PANTHER" id="PTHR46072">
    <property type="entry name" value="AMIDASE-RELATED-RELATED"/>
    <property type="match status" value="1"/>
</dbReference>
<feature type="non-terminal residue" evidence="2">
    <location>
        <position position="1"/>
    </location>
</feature>
<dbReference type="EMBL" id="KV878244">
    <property type="protein sequence ID" value="OJZ84832.1"/>
    <property type="molecule type" value="Genomic_DNA"/>
</dbReference>
<dbReference type="SUPFAM" id="SSF75304">
    <property type="entry name" value="Amidase signature (AS) enzymes"/>
    <property type="match status" value="1"/>
</dbReference>
<dbReference type="Proteomes" id="UP000184063">
    <property type="component" value="Unassembled WGS sequence"/>
</dbReference>
<evidence type="ECO:0000256" key="1">
    <source>
        <dbReference type="ARBA" id="ARBA00009199"/>
    </source>
</evidence>
<dbReference type="InterPro" id="IPR036928">
    <property type="entry name" value="AS_sf"/>
</dbReference>
<proteinExistence type="inferred from homology"/>
<comment type="similarity">
    <text evidence="1">Belongs to the amidase family.</text>
</comment>
<organism evidence="2 3">
    <name type="scientific">Aspergillus luchuensis (strain CBS 106.47)</name>
    <dbReference type="NCBI Taxonomy" id="1137211"/>
    <lineage>
        <taxon>Eukaryota</taxon>
        <taxon>Fungi</taxon>
        <taxon>Dikarya</taxon>
        <taxon>Ascomycota</taxon>
        <taxon>Pezizomycotina</taxon>
        <taxon>Eurotiomycetes</taxon>
        <taxon>Eurotiomycetidae</taxon>
        <taxon>Eurotiales</taxon>
        <taxon>Aspergillaceae</taxon>
        <taxon>Aspergillus</taxon>
        <taxon>Aspergillus subgen. Circumdati</taxon>
    </lineage>
</organism>
<protein>
    <submittedName>
        <fullName evidence="2">Uncharacterized protein</fullName>
    </submittedName>
</protein>
<gene>
    <name evidence="2" type="ORF">ASPFODRAFT_139197</name>
</gene>
<evidence type="ECO:0000313" key="2">
    <source>
        <dbReference type="EMBL" id="OJZ84832.1"/>
    </source>
</evidence>
<evidence type="ECO:0000313" key="3">
    <source>
        <dbReference type="Proteomes" id="UP000184063"/>
    </source>
</evidence>
<sequence>TKVWDLLDYSAVSFPVDEVRKEVDVQPNGYQPRNDMDAWNWKIYDPHVINGHPVN</sequence>
<dbReference type="VEuPathDB" id="FungiDB:ASPFODRAFT_139197"/>
<name>A0A1M3TDL1_ASPLC</name>
<dbReference type="AlphaFoldDB" id="A0A1M3TDL1"/>